<gene>
    <name evidence="10 12" type="primary">gatA</name>
    <name evidence="12" type="ORF">ENS59_04380</name>
</gene>
<keyword evidence="6 10" id="KW-0547">Nucleotide-binding</keyword>
<keyword evidence="7 10" id="KW-0067">ATP-binding</keyword>
<evidence type="ECO:0000259" key="11">
    <source>
        <dbReference type="Pfam" id="PF01425"/>
    </source>
</evidence>
<dbReference type="InterPro" id="IPR020556">
    <property type="entry name" value="Amidase_CS"/>
</dbReference>
<dbReference type="AlphaFoldDB" id="A0A7C3ECD9"/>
<dbReference type="EMBL" id="DSVL01000133">
    <property type="protein sequence ID" value="HFH28734.1"/>
    <property type="molecule type" value="Genomic_DNA"/>
</dbReference>
<comment type="caution">
    <text evidence="12">The sequence shown here is derived from an EMBL/GenBank/DDBJ whole genome shotgun (WGS) entry which is preliminary data.</text>
</comment>
<dbReference type="PANTHER" id="PTHR11895:SF7">
    <property type="entry name" value="GLUTAMYL-TRNA(GLN) AMIDOTRANSFERASE SUBUNIT A, MITOCHONDRIAL"/>
    <property type="match status" value="1"/>
</dbReference>
<reference evidence="12" key="1">
    <citation type="journal article" date="2020" name="mSystems">
        <title>Genome- and Community-Level Interaction Insights into Carbon Utilization and Element Cycling Functions of Hydrothermarchaeota in Hydrothermal Sediment.</title>
        <authorList>
            <person name="Zhou Z."/>
            <person name="Liu Y."/>
            <person name="Xu W."/>
            <person name="Pan J."/>
            <person name="Luo Z.H."/>
            <person name="Li M."/>
        </authorList>
    </citation>
    <scope>NUCLEOTIDE SEQUENCE [LARGE SCALE GENOMIC DNA]</scope>
    <source>
        <strain evidence="12">SpSt-503</strain>
    </source>
</reference>
<dbReference type="Pfam" id="PF01425">
    <property type="entry name" value="Amidase"/>
    <property type="match status" value="2"/>
</dbReference>
<dbReference type="InterPro" id="IPR036928">
    <property type="entry name" value="AS_sf"/>
</dbReference>
<evidence type="ECO:0000256" key="1">
    <source>
        <dbReference type="ARBA" id="ARBA00008069"/>
    </source>
</evidence>
<dbReference type="InterPro" id="IPR004412">
    <property type="entry name" value="GatA"/>
</dbReference>
<dbReference type="PROSITE" id="PS00571">
    <property type="entry name" value="AMIDASES"/>
    <property type="match status" value="1"/>
</dbReference>
<feature type="domain" description="Amidase" evidence="11">
    <location>
        <begin position="284"/>
        <end position="484"/>
    </location>
</feature>
<evidence type="ECO:0000256" key="9">
    <source>
        <dbReference type="ARBA" id="ARBA00047407"/>
    </source>
</evidence>
<comment type="function">
    <text evidence="10">Allows the formation of correctly charged Gln-tRNA(Gln) through the transamidation of misacylated Glu-tRNA(Gln) in organisms which lack glutaminyl-tRNA synthetase. The reaction takes place in the presence of glutamine and ATP through an activated gamma-phospho-Glu-tRNA(Gln).</text>
</comment>
<dbReference type="EC" id="6.3.5.7" evidence="3 10"/>
<comment type="subunit">
    <text evidence="2 10">Heterotrimer of A, B and C subunits.</text>
</comment>
<dbReference type="GO" id="GO:0005524">
    <property type="term" value="F:ATP binding"/>
    <property type="evidence" value="ECO:0007669"/>
    <property type="project" value="UniProtKB-KW"/>
</dbReference>
<feature type="active site" description="Charge relay system" evidence="10">
    <location>
        <position position="133"/>
    </location>
</feature>
<dbReference type="InterPro" id="IPR023631">
    <property type="entry name" value="Amidase_dom"/>
</dbReference>
<accession>A0A7C3ECD9</accession>
<keyword evidence="8 10" id="KW-0648">Protein biosynthesis</keyword>
<dbReference type="PANTHER" id="PTHR11895">
    <property type="entry name" value="TRANSAMIDASE"/>
    <property type="match status" value="1"/>
</dbReference>
<feature type="active site" description="Acyl-ester intermediate" evidence="10">
    <location>
        <position position="157"/>
    </location>
</feature>
<organism evidence="12">
    <name type="scientific">Gracilinema caldarium</name>
    <dbReference type="NCBI Taxonomy" id="215591"/>
    <lineage>
        <taxon>Bacteria</taxon>
        <taxon>Pseudomonadati</taxon>
        <taxon>Spirochaetota</taxon>
        <taxon>Spirochaetia</taxon>
        <taxon>Spirochaetales</taxon>
        <taxon>Breznakiellaceae</taxon>
        <taxon>Gracilinema</taxon>
    </lineage>
</organism>
<dbReference type="GO" id="GO:0006412">
    <property type="term" value="P:translation"/>
    <property type="evidence" value="ECO:0007669"/>
    <property type="project" value="UniProtKB-UniRule"/>
</dbReference>
<evidence type="ECO:0000256" key="4">
    <source>
        <dbReference type="ARBA" id="ARBA00014428"/>
    </source>
</evidence>
<protein>
    <recommendedName>
        <fullName evidence="4 10">Glutamyl-tRNA(Gln) amidotransferase subunit A</fullName>
        <shortName evidence="10">Glu-ADT subunit A</shortName>
        <ecNumber evidence="3 10">6.3.5.7</ecNumber>
    </recommendedName>
</protein>
<sequence>MSRSVDKDGFPAYVSAWEARIGAFLEIRKPELLSAQGESSLGPGGASGPVKGLPFAVKDNIAVEGFGLTCGSKLLADFRATYTATAVKRLESAGAAVIGKTNMDEFGMGSSTDNSALKRTNNPWDTSRVAGGSSGGSAAAVAAGLVPFALGSDTGGSVRQPAAFCGVVGLKPTYGAVSRFGLVAYASSLESIGVLADSVGRARDVFRIIQGEDPLDQTTVAARVVHGTANQKAGGKKVLAVLDPASLAQAVSAAVRGARGLDAADGGAESAHRDAAEEANLINLLEEEVLAGFSKAVEGYKALGYEVREVSIPSLAYSVPVYYTIATAEASANLARFDGIRYGKRPEWAENPEDLIDKTRAMGFGSEVKLRILLGTFVLRSGFQDRYYLRAQRLRKHITGEFLSLFTGPEAPSALLMPVFPTRAFGRGDRGPALSSFAQKAADIFTCPANLAGLPAIAFPASVEGGLPVGVQLLGAPFTEELLCDIAAEYEADHPIPHPEGYQSFWR</sequence>
<evidence type="ECO:0000256" key="8">
    <source>
        <dbReference type="ARBA" id="ARBA00022917"/>
    </source>
</evidence>
<dbReference type="InterPro" id="IPR000120">
    <property type="entry name" value="Amidase"/>
</dbReference>
<keyword evidence="5 10" id="KW-0436">Ligase</keyword>
<keyword evidence="12" id="KW-0808">Transferase</keyword>
<dbReference type="Gene3D" id="3.90.1300.10">
    <property type="entry name" value="Amidase signature (AS) domain"/>
    <property type="match status" value="1"/>
</dbReference>
<dbReference type="GO" id="GO:0050567">
    <property type="term" value="F:glutaminyl-tRNA synthase (glutamine-hydrolyzing) activity"/>
    <property type="evidence" value="ECO:0007669"/>
    <property type="project" value="UniProtKB-UniRule"/>
</dbReference>
<comment type="catalytic activity">
    <reaction evidence="9 10">
        <text>L-glutamyl-tRNA(Gln) + L-glutamine + ATP + H2O = L-glutaminyl-tRNA(Gln) + L-glutamate + ADP + phosphate + H(+)</text>
        <dbReference type="Rhea" id="RHEA:17521"/>
        <dbReference type="Rhea" id="RHEA-COMP:9681"/>
        <dbReference type="Rhea" id="RHEA-COMP:9684"/>
        <dbReference type="ChEBI" id="CHEBI:15377"/>
        <dbReference type="ChEBI" id="CHEBI:15378"/>
        <dbReference type="ChEBI" id="CHEBI:29985"/>
        <dbReference type="ChEBI" id="CHEBI:30616"/>
        <dbReference type="ChEBI" id="CHEBI:43474"/>
        <dbReference type="ChEBI" id="CHEBI:58359"/>
        <dbReference type="ChEBI" id="CHEBI:78520"/>
        <dbReference type="ChEBI" id="CHEBI:78521"/>
        <dbReference type="ChEBI" id="CHEBI:456216"/>
        <dbReference type="EC" id="6.3.5.7"/>
    </reaction>
</comment>
<evidence type="ECO:0000256" key="2">
    <source>
        <dbReference type="ARBA" id="ARBA00011123"/>
    </source>
</evidence>
<name>A0A7C3ECD9_9SPIR</name>
<evidence type="ECO:0000256" key="3">
    <source>
        <dbReference type="ARBA" id="ARBA00012739"/>
    </source>
</evidence>
<proteinExistence type="inferred from homology"/>
<comment type="similarity">
    <text evidence="1 10">Belongs to the amidase family. GatA subfamily.</text>
</comment>
<dbReference type="GO" id="GO:0030956">
    <property type="term" value="C:glutamyl-tRNA(Gln) amidotransferase complex"/>
    <property type="evidence" value="ECO:0007669"/>
    <property type="project" value="InterPro"/>
</dbReference>
<evidence type="ECO:0000256" key="6">
    <source>
        <dbReference type="ARBA" id="ARBA00022741"/>
    </source>
</evidence>
<evidence type="ECO:0000313" key="12">
    <source>
        <dbReference type="EMBL" id="HFH28734.1"/>
    </source>
</evidence>
<dbReference type="HAMAP" id="MF_00120">
    <property type="entry name" value="GatA"/>
    <property type="match status" value="1"/>
</dbReference>
<evidence type="ECO:0000256" key="7">
    <source>
        <dbReference type="ARBA" id="ARBA00022840"/>
    </source>
</evidence>
<dbReference type="SUPFAM" id="SSF75304">
    <property type="entry name" value="Amidase signature (AS) enzymes"/>
    <property type="match status" value="1"/>
</dbReference>
<feature type="domain" description="Amidase" evidence="11">
    <location>
        <begin position="19"/>
        <end position="234"/>
    </location>
</feature>
<dbReference type="GO" id="GO:0016740">
    <property type="term" value="F:transferase activity"/>
    <property type="evidence" value="ECO:0007669"/>
    <property type="project" value="UniProtKB-KW"/>
</dbReference>
<evidence type="ECO:0000256" key="5">
    <source>
        <dbReference type="ARBA" id="ARBA00022598"/>
    </source>
</evidence>
<feature type="active site" description="Charge relay system" evidence="10">
    <location>
        <position position="58"/>
    </location>
</feature>
<evidence type="ECO:0000256" key="10">
    <source>
        <dbReference type="HAMAP-Rule" id="MF_00120"/>
    </source>
</evidence>